<dbReference type="Ensembl" id="ENSECRT00000023904.1">
    <property type="protein sequence ID" value="ENSECRP00000023400.1"/>
    <property type="gene ID" value="ENSECRG00000015832.1"/>
</dbReference>
<feature type="domain" description="Ig-like" evidence="4">
    <location>
        <begin position="203"/>
        <end position="297"/>
    </location>
</feature>
<keyword evidence="2" id="KW-0472">Membrane</keyword>
<dbReference type="SUPFAM" id="SSF48726">
    <property type="entry name" value="Immunoglobulin"/>
    <property type="match status" value="2"/>
</dbReference>
<accession>A0A8C4SXN7</accession>
<dbReference type="Gene3D" id="2.60.40.10">
    <property type="entry name" value="Immunoglobulins"/>
    <property type="match status" value="2"/>
</dbReference>
<dbReference type="AlphaFoldDB" id="A0A8C4SXN7"/>
<dbReference type="SMART" id="SM00409">
    <property type="entry name" value="IG"/>
    <property type="match status" value="2"/>
</dbReference>
<organism evidence="5 6">
    <name type="scientific">Erpetoichthys calabaricus</name>
    <name type="common">Rope fish</name>
    <name type="synonym">Calamoichthys calabaricus</name>
    <dbReference type="NCBI Taxonomy" id="27687"/>
    <lineage>
        <taxon>Eukaryota</taxon>
        <taxon>Metazoa</taxon>
        <taxon>Chordata</taxon>
        <taxon>Craniata</taxon>
        <taxon>Vertebrata</taxon>
        <taxon>Euteleostomi</taxon>
        <taxon>Actinopterygii</taxon>
        <taxon>Polypteriformes</taxon>
        <taxon>Polypteridae</taxon>
        <taxon>Erpetoichthys</taxon>
    </lineage>
</organism>
<dbReference type="PROSITE" id="PS50835">
    <property type="entry name" value="IG_LIKE"/>
    <property type="match status" value="3"/>
</dbReference>
<feature type="domain" description="Ig-like" evidence="4">
    <location>
        <begin position="301"/>
        <end position="384"/>
    </location>
</feature>
<dbReference type="GO" id="GO:0050852">
    <property type="term" value="P:T cell receptor signaling pathway"/>
    <property type="evidence" value="ECO:0007669"/>
    <property type="project" value="TreeGrafter"/>
</dbReference>
<evidence type="ECO:0000313" key="5">
    <source>
        <dbReference type="Ensembl" id="ENSECRP00000023400.1"/>
    </source>
</evidence>
<dbReference type="InterPro" id="IPR007110">
    <property type="entry name" value="Ig-like_dom"/>
</dbReference>
<dbReference type="Gene3D" id="3.30.420.10">
    <property type="entry name" value="Ribonuclease H-like superfamily/Ribonuclease H"/>
    <property type="match status" value="1"/>
</dbReference>
<dbReference type="InterPro" id="IPR036179">
    <property type="entry name" value="Ig-like_dom_sf"/>
</dbReference>
<dbReference type="Proteomes" id="UP000694620">
    <property type="component" value="Unassembled WGS sequence"/>
</dbReference>
<dbReference type="Pfam" id="PF07686">
    <property type="entry name" value="V-set"/>
    <property type="match status" value="1"/>
</dbReference>
<evidence type="ECO:0000259" key="4">
    <source>
        <dbReference type="PROSITE" id="PS50835"/>
    </source>
</evidence>
<feature type="domain" description="Ig-like" evidence="4">
    <location>
        <begin position="72"/>
        <end position="184"/>
    </location>
</feature>
<keyword evidence="6" id="KW-1185">Reference proteome</keyword>
<name>A0A8C4SXN7_ERPCA</name>
<dbReference type="GO" id="GO:0009897">
    <property type="term" value="C:external side of plasma membrane"/>
    <property type="evidence" value="ECO:0007669"/>
    <property type="project" value="TreeGrafter"/>
</dbReference>
<dbReference type="InterPro" id="IPR050504">
    <property type="entry name" value="IgSF_BTN/MOG"/>
</dbReference>
<dbReference type="Pfam" id="PF07654">
    <property type="entry name" value="C1-set"/>
    <property type="match status" value="1"/>
</dbReference>
<proteinExistence type="predicted"/>
<dbReference type="GO" id="GO:0001817">
    <property type="term" value="P:regulation of cytokine production"/>
    <property type="evidence" value="ECO:0007669"/>
    <property type="project" value="TreeGrafter"/>
</dbReference>
<dbReference type="InterPro" id="IPR003597">
    <property type="entry name" value="Ig_C1-set"/>
</dbReference>
<evidence type="ECO:0000256" key="3">
    <source>
        <dbReference type="ARBA" id="ARBA00023319"/>
    </source>
</evidence>
<dbReference type="GeneTree" id="ENSGT00980000202077"/>
<protein>
    <submittedName>
        <fullName evidence="5">CD276 antigen homolog</fullName>
    </submittedName>
</protein>
<dbReference type="GO" id="GO:0003676">
    <property type="term" value="F:nucleic acid binding"/>
    <property type="evidence" value="ECO:0007669"/>
    <property type="project" value="InterPro"/>
</dbReference>
<comment type="subcellular location">
    <subcellularLocation>
        <location evidence="1">Membrane</location>
    </subcellularLocation>
</comment>
<evidence type="ECO:0000256" key="2">
    <source>
        <dbReference type="ARBA" id="ARBA00023136"/>
    </source>
</evidence>
<dbReference type="InterPro" id="IPR013783">
    <property type="entry name" value="Ig-like_fold"/>
</dbReference>
<reference evidence="5" key="1">
    <citation type="submission" date="2025-08" db="UniProtKB">
        <authorList>
            <consortium name="Ensembl"/>
        </authorList>
    </citation>
    <scope>IDENTIFICATION</scope>
</reference>
<sequence>MVTSAQTDLFFFYSYVDAFLFWSYQKRELDLITDTGYSKGKLFEPTTLTSPLNKLKKRKYPTKMGVVSHFGPTKYVVHCAIMLTMLTGALAVFTVSSSQREITASFHSDVVLPCFFTLSRMDNGLKYVIISWKHNNTQIEQYKLQQRKSTRKYSMFGEELEKGNASLLIRNVTFQDEGSYECEVYEVPFKSSIHIMLVVMASPVMSLIPNLVMMNQSTLLECHAWGFYPNALSFEWKRNSQPLYSQEPVNLTSNSNGTFSAVSFYNYTPVAGYDTGNISCLVKHESLGQQYVENSVQICKPNLTILPRFLSINEKQNILCKLHGCRFSNATISWKNNGILFSTTECQKVKECVSEANLPLSKENIICEAEVEGLKLKTEPALFTITDLNPKDPLWNVVKWKIRIIDVQPTNLHQLCDAIMSVWTTIPEECFQNLVECMP</sequence>
<dbReference type="PANTHER" id="PTHR24100">
    <property type="entry name" value="BUTYROPHILIN"/>
    <property type="match status" value="1"/>
</dbReference>
<dbReference type="InterPro" id="IPR003599">
    <property type="entry name" value="Ig_sub"/>
</dbReference>
<dbReference type="GO" id="GO:0005102">
    <property type="term" value="F:signaling receptor binding"/>
    <property type="evidence" value="ECO:0007669"/>
    <property type="project" value="TreeGrafter"/>
</dbReference>
<evidence type="ECO:0000313" key="6">
    <source>
        <dbReference type="Proteomes" id="UP000694620"/>
    </source>
</evidence>
<dbReference type="InterPro" id="IPR013106">
    <property type="entry name" value="Ig_V-set"/>
</dbReference>
<dbReference type="SMART" id="SM00407">
    <property type="entry name" value="IGc1"/>
    <property type="match status" value="1"/>
</dbReference>
<keyword evidence="3" id="KW-0393">Immunoglobulin domain</keyword>
<evidence type="ECO:0000256" key="1">
    <source>
        <dbReference type="ARBA" id="ARBA00004370"/>
    </source>
</evidence>
<dbReference type="InterPro" id="IPR036397">
    <property type="entry name" value="RNaseH_sf"/>
</dbReference>
<reference evidence="5" key="2">
    <citation type="submission" date="2025-09" db="UniProtKB">
        <authorList>
            <consortium name="Ensembl"/>
        </authorList>
    </citation>
    <scope>IDENTIFICATION</scope>
</reference>